<dbReference type="AlphaFoldDB" id="A0A2X3K6L5"/>
<proteinExistence type="predicted"/>
<sequence>MTRRWLVWGLVLLVGATACADTLYLKSGQKVGGELCGVTADSVAWCATGGLQVRFPLGDVARVEFSVDPVVSPRLAEGEWRAAMRSAQRELTSCRSARYGLILGGLTFVGGGYWLGIQGYEAGDVIIALGAVAAGLGVIAPSPRCPLLEERVKALTRIGLDHGWLY</sequence>
<organism evidence="2 3">
    <name type="scientific">Candidatus Bipolaricaulis anaerobius</name>
    <dbReference type="NCBI Taxonomy" id="2026885"/>
    <lineage>
        <taxon>Bacteria</taxon>
        <taxon>Candidatus Bipolaricaulota</taxon>
        <taxon>Candidatus Bipolaricaulia</taxon>
        <taxon>Candidatus Bipolaricaulales</taxon>
        <taxon>Candidatus Bipolaricaulaceae</taxon>
        <taxon>Candidatus Bipolaricaulis</taxon>
    </lineage>
</organism>
<evidence type="ECO:0000256" key="1">
    <source>
        <dbReference type="SAM" id="SignalP"/>
    </source>
</evidence>
<reference evidence="3" key="1">
    <citation type="submission" date="2018-05" db="EMBL/GenBank/DDBJ databases">
        <authorList>
            <person name="Hao L."/>
        </authorList>
    </citation>
    <scope>NUCLEOTIDE SEQUENCE [LARGE SCALE GENOMIC DNA]</scope>
</reference>
<evidence type="ECO:0008006" key="4">
    <source>
        <dbReference type="Google" id="ProtNLM"/>
    </source>
</evidence>
<dbReference type="RefSeq" id="WP_122030899.1">
    <property type="nucleotide sequence ID" value="NZ_LS483254.1"/>
</dbReference>
<evidence type="ECO:0000313" key="3">
    <source>
        <dbReference type="Proteomes" id="UP000249818"/>
    </source>
</evidence>
<dbReference type="PROSITE" id="PS51257">
    <property type="entry name" value="PROKAR_LIPOPROTEIN"/>
    <property type="match status" value="1"/>
</dbReference>
<gene>
    <name evidence="2" type="ORF">BARAN1_0689</name>
</gene>
<dbReference type="Proteomes" id="UP000249818">
    <property type="component" value="Chromosome BARAN1"/>
</dbReference>
<name>A0A2X3K6L5_9BACT</name>
<dbReference type="KEGG" id="bana:BARAN1_0689"/>
<feature type="chain" id="PRO_5015846588" description="Lipoprotein" evidence="1">
    <location>
        <begin position="21"/>
        <end position="166"/>
    </location>
</feature>
<feature type="signal peptide" evidence="1">
    <location>
        <begin position="1"/>
        <end position="20"/>
    </location>
</feature>
<keyword evidence="1" id="KW-0732">Signal</keyword>
<dbReference type="EMBL" id="LS483254">
    <property type="protein sequence ID" value="SQD92713.1"/>
    <property type="molecule type" value="Genomic_DNA"/>
</dbReference>
<accession>A0A2X3K6L5</accession>
<protein>
    <recommendedName>
        <fullName evidence="4">Lipoprotein</fullName>
    </recommendedName>
</protein>
<evidence type="ECO:0000313" key="2">
    <source>
        <dbReference type="EMBL" id="SQD92713.1"/>
    </source>
</evidence>
<keyword evidence="3" id="KW-1185">Reference proteome</keyword>